<keyword evidence="2" id="KW-1185">Reference proteome</keyword>
<reference evidence="2" key="1">
    <citation type="submission" date="2018-06" db="EMBL/GenBank/DDBJ databases">
        <title>Whole genome analysis of phage vB_ApiM_fHyAci03 infecting Acinetobacter pittii.</title>
        <authorList>
            <person name="Kiljunen S."/>
            <person name="Wicklund A."/>
            <person name="Skurnik M."/>
        </authorList>
    </citation>
    <scope>NUCLEOTIDE SEQUENCE [LARGE SCALE GENOMIC DNA]</scope>
</reference>
<evidence type="ECO:0000313" key="1">
    <source>
        <dbReference type="EMBL" id="AXF40694.1"/>
    </source>
</evidence>
<protein>
    <submittedName>
        <fullName evidence="1">Uncharacterized protein</fullName>
    </submittedName>
</protein>
<name>A0A345AUW1_9CAUD</name>
<dbReference type="EMBL" id="MH460829">
    <property type="protein sequence ID" value="AXF40694.1"/>
    <property type="molecule type" value="Genomic_DNA"/>
</dbReference>
<accession>A0A345AUW1</accession>
<proteinExistence type="predicted"/>
<dbReference type="Proteomes" id="UP000255697">
    <property type="component" value="Segment"/>
</dbReference>
<evidence type="ECO:0000313" key="2">
    <source>
        <dbReference type="Proteomes" id="UP000255697"/>
    </source>
</evidence>
<organism evidence="1 2">
    <name type="scientific">Acinetobacter phage vB_ApiM_fHyAci03</name>
    <dbReference type="NCBI Taxonomy" id="2269366"/>
    <lineage>
        <taxon>Viruses</taxon>
        <taxon>Duplodnaviria</taxon>
        <taxon>Heunggongvirae</taxon>
        <taxon>Uroviricota</taxon>
        <taxon>Caudoviricetes</taxon>
        <taxon>Pantevenvirales</taxon>
        <taxon>Straboviridae</taxon>
        <taxon>Twarogvirinae</taxon>
        <taxon>Lazarusvirus</taxon>
        <taxon>Lazarusvirus fhyacithree</taxon>
    </lineage>
</organism>
<sequence>MFVVFLKDYEQHKDLVTIVKSDFEAQTLCDTLNLRCGSAFGLDYDEIIDFAKQNNLKLDKSMIKAVSDHGSWFHFEEVSAPSIIDYSVFNASWDESNYDACTSDVFFNDDTFFELEPVEFDYHFDYEMGCSHYVDLKHVNQHKLEKFNKESNQYKWYDPKIAHPDVRNKVHWYDPIHTFAHNHGYHVARNHVVRIINKMAKHHCEISKIRRKLLSIKEYKKSWMYKECIDNYIEAMYDNDWWFSDYMLPNHVLRDGVIWNKEVYNAKHL</sequence>
<gene>
    <name evidence="1" type="ORF">Ac3_125</name>
</gene>